<keyword evidence="2" id="KW-1185">Reference proteome</keyword>
<accession>A0ABU0GAT0</accession>
<evidence type="ECO:0000313" key="2">
    <source>
        <dbReference type="Proteomes" id="UP001238496"/>
    </source>
</evidence>
<name>A0ABU0GAT0_9HYPH</name>
<evidence type="ECO:0000313" key="1">
    <source>
        <dbReference type="EMBL" id="MDQ0422464.1"/>
    </source>
</evidence>
<dbReference type="RefSeq" id="WP_307375027.1">
    <property type="nucleotide sequence ID" value="NZ_JAUSUW010000011.1"/>
</dbReference>
<dbReference type="Proteomes" id="UP001238496">
    <property type="component" value="Unassembled WGS sequence"/>
</dbReference>
<comment type="caution">
    <text evidence="1">The sequence shown here is derived from an EMBL/GenBank/DDBJ whole genome shotgun (WGS) entry which is preliminary data.</text>
</comment>
<proteinExistence type="predicted"/>
<protein>
    <submittedName>
        <fullName evidence="1">Uncharacterized protein</fullName>
    </submittedName>
</protein>
<organism evidence="1 2">
    <name type="scientific">Peteryoungia aggregata LMG 23059</name>
    <dbReference type="NCBI Taxonomy" id="1368425"/>
    <lineage>
        <taxon>Bacteria</taxon>
        <taxon>Pseudomonadati</taxon>
        <taxon>Pseudomonadota</taxon>
        <taxon>Alphaproteobacteria</taxon>
        <taxon>Hyphomicrobiales</taxon>
        <taxon>Rhizobiaceae</taxon>
        <taxon>Peteryoungia</taxon>
    </lineage>
</organism>
<sequence>MRTLALFVLAGISAFSLWRLGDVERERYALILGMCRNQSTLGLDANCLETVEPRESRLWDIYYGLAQ</sequence>
<reference evidence="1 2" key="1">
    <citation type="submission" date="2023-07" db="EMBL/GenBank/DDBJ databases">
        <title>Genomic Encyclopedia of Type Strains, Phase IV (KMG-IV): sequencing the most valuable type-strain genomes for metagenomic binning, comparative biology and taxonomic classification.</title>
        <authorList>
            <person name="Goeker M."/>
        </authorList>
    </citation>
    <scope>NUCLEOTIDE SEQUENCE [LARGE SCALE GENOMIC DNA]</scope>
    <source>
        <strain evidence="1 2">DSM 1111</strain>
    </source>
</reference>
<gene>
    <name evidence="1" type="ORF">J2045_003512</name>
</gene>
<dbReference type="EMBL" id="JAUSUW010000011">
    <property type="protein sequence ID" value="MDQ0422464.1"/>
    <property type="molecule type" value="Genomic_DNA"/>
</dbReference>